<dbReference type="GO" id="GO:0003824">
    <property type="term" value="F:catalytic activity"/>
    <property type="evidence" value="ECO:0007669"/>
    <property type="project" value="UniProtKB-ARBA"/>
</dbReference>
<sequence>MTFFAGVDRTKEKNRLEQQTAAASQIRAGENLAVDAKRDIHQVGSDLEAANNVDLTAGRNIRIDAARESQLIEQQRESSRNGLSLSVNHNYGSTRDAVSGAGKGDDAVSKGSSTLRAVDGVSQFLSGPTADAKLGNSKQSTSQQVIEETNRASTLNAGNDVNLSANNAVQVTGGQLQAGRDINVIGQDVTLDAARGRYSQETRERQSWGGIHGGTSGGFKLGIGGSNGIASGDQSQEASTVTALQAGRDINLQARNDLNLIGTQAQAQRDIDLRAGNNLNIRAAQNNSSTDNTRKNGGGEAGIAVGPGGIGVYASVNIGKGDLEREGLQQQEAYLYAGNRLGFTSGQDTHIGGATLRGNDVVGRVGRDLNVTSLANTGKVEGKEYDLSATVVVGLGGSVSGSAGYGRTNGSTHWIEQQTSITGKDQVDIRTQNHTQLDGAVIASDTGNLKLDTNTLGFSDIAGKDKEHGYYLNVGGSYGNSSGAIQDQSQVSKGKQGQNGWSVEGWNYEKDRQQIVRGTVGAGDVVVRGDAAAGKDSTAGLNRDVDKAYEITRDDEHRTDLYVTKSSVEAASQPVVTAKQWTNQLLTYDDTARQNYENASRDLTRAVNKIESTLGRQMDTGASKLMGADFAENTMDSLLQGGMTRDQAMKTMADPQFQESVVAEIARLAGIDLNPVEDLDKTLQQDNRPNSPDAMELPASFVNPTDKEQLTVAQDTLRSMASINQYIQEHPGQQEAVSVLVAVAQGPKGLVQLAVYNAVSETPLGEALNEKIAKYTDAVGKQVADSIENKTLNNDDGFEASLTRITTL</sequence>
<comment type="caution">
    <text evidence="1">The sequence shown here is derived from an EMBL/GenBank/DDBJ whole genome shotgun (WGS) entry which is preliminary data.</text>
</comment>
<evidence type="ECO:0000313" key="2">
    <source>
        <dbReference type="Proteomes" id="UP000271468"/>
    </source>
</evidence>
<name>A0A0P9LZA4_9PSED</name>
<dbReference type="AlphaFoldDB" id="A0A0P9LZA4"/>
<dbReference type="InterPro" id="IPR025157">
    <property type="entry name" value="Hemagglutinin_rpt"/>
</dbReference>
<evidence type="ECO:0000313" key="1">
    <source>
        <dbReference type="EMBL" id="RMN12256.1"/>
    </source>
</evidence>
<dbReference type="EMBL" id="RBOV01000150">
    <property type="protein sequence ID" value="RMN12256.1"/>
    <property type="molecule type" value="Genomic_DNA"/>
</dbReference>
<organism evidence="1 2">
    <name type="scientific">Pseudomonas syringae pv. coriandricola</name>
    <dbReference type="NCBI Taxonomy" id="264453"/>
    <lineage>
        <taxon>Bacteria</taxon>
        <taxon>Pseudomonadati</taxon>
        <taxon>Pseudomonadota</taxon>
        <taxon>Gammaproteobacteria</taxon>
        <taxon>Pseudomonadales</taxon>
        <taxon>Pseudomonadaceae</taxon>
        <taxon>Pseudomonas</taxon>
    </lineage>
</organism>
<accession>A0A0P9LZA4</accession>
<dbReference type="Proteomes" id="UP000271468">
    <property type="component" value="Unassembled WGS sequence"/>
</dbReference>
<proteinExistence type="predicted"/>
<gene>
    <name evidence="1" type="ORF">ALQ65_00311</name>
</gene>
<protein>
    <submittedName>
        <fullName evidence="1">Adhesin/hemagglutinin, HecA protein</fullName>
    </submittedName>
</protein>
<dbReference type="Pfam" id="PF13332">
    <property type="entry name" value="Fil_haemagg_2"/>
    <property type="match status" value="3"/>
</dbReference>
<reference evidence="1 2" key="1">
    <citation type="submission" date="2018-08" db="EMBL/GenBank/DDBJ databases">
        <title>Recombination of ecologically and evolutionarily significant loci maintains genetic cohesion in the Pseudomonas syringae species complex.</title>
        <authorList>
            <person name="Dillon M."/>
            <person name="Thakur S."/>
            <person name="Almeida R.N.D."/>
            <person name="Weir B.S."/>
            <person name="Guttman D.S."/>
        </authorList>
    </citation>
    <scope>NUCLEOTIDE SEQUENCE [LARGE SCALE GENOMIC DNA]</scope>
    <source>
        <strain evidence="1 2">ICMP 12341</strain>
    </source>
</reference>